<feature type="transmembrane region" description="Helical" evidence="3">
    <location>
        <begin position="12"/>
        <end position="32"/>
    </location>
</feature>
<keyword evidence="1" id="KW-0560">Oxidoreductase</keyword>
<dbReference type="CDD" id="cd05327">
    <property type="entry name" value="retinol-DH_like_SDR_c_like"/>
    <property type="match status" value="1"/>
</dbReference>
<evidence type="ECO:0000256" key="3">
    <source>
        <dbReference type="SAM" id="Phobius"/>
    </source>
</evidence>
<dbReference type="EMBL" id="CAJNOJ010000111">
    <property type="protein sequence ID" value="CAF1133686.1"/>
    <property type="molecule type" value="Genomic_DNA"/>
</dbReference>
<evidence type="ECO:0000313" key="5">
    <source>
        <dbReference type="EMBL" id="CAF1544443.1"/>
    </source>
</evidence>
<evidence type="ECO:0000313" key="6">
    <source>
        <dbReference type="Proteomes" id="UP000663828"/>
    </source>
</evidence>
<sequence>MKLHPLLFEPEILSFLFLSINFFGSIIVCFILRTWPLSIFFTCLYILLMFFVNHGLTCGRHYLPIKKIPNQTVIITGATSGIGRVCARRLAQLGAKVIIGIRGQERAEKVAEEISKESLGGTVIGYDLDLSSLENVKNFAERIDSVDILINNAGSLYETYSVTIDGIEKQFATNCVGHFYLTQLLLPRLKHGRVVNVSSIAHHLVRPADLDYSLRQFKDKYHGSRVYALSKLAQIYHASELTRRYGVKAYSLHPGTIISTNLQRNRPFFRRVAFQILSMIGKTVEQGSMTTLFCALSDDAKPGCYHSDCQVRRSSQLAMDTRRAEQCWNETERLIKEKAK</sequence>
<accession>A0A815WS78</accession>
<dbReference type="InterPro" id="IPR002347">
    <property type="entry name" value="SDR_fam"/>
</dbReference>
<protein>
    <recommendedName>
        <fullName evidence="7">Retinol dehydrogenase 12-like protein</fullName>
    </recommendedName>
</protein>
<comment type="caution">
    <text evidence="5">The sequence shown here is derived from an EMBL/GenBank/DDBJ whole genome shotgun (WGS) entry which is preliminary data.</text>
</comment>
<evidence type="ECO:0008006" key="7">
    <source>
        <dbReference type="Google" id="ProtNLM"/>
    </source>
</evidence>
<keyword evidence="3" id="KW-0472">Membrane</keyword>
<reference evidence="5" key="1">
    <citation type="submission" date="2021-02" db="EMBL/GenBank/DDBJ databases">
        <authorList>
            <person name="Nowell W R."/>
        </authorList>
    </citation>
    <scope>NUCLEOTIDE SEQUENCE</scope>
</reference>
<dbReference type="InterPro" id="IPR036291">
    <property type="entry name" value="NAD(P)-bd_dom_sf"/>
</dbReference>
<dbReference type="GO" id="GO:0016491">
    <property type="term" value="F:oxidoreductase activity"/>
    <property type="evidence" value="ECO:0007669"/>
    <property type="project" value="UniProtKB-KW"/>
</dbReference>
<evidence type="ECO:0000256" key="1">
    <source>
        <dbReference type="ARBA" id="ARBA00023002"/>
    </source>
</evidence>
<keyword evidence="3" id="KW-1133">Transmembrane helix</keyword>
<dbReference type="PANTHER" id="PTHR43157">
    <property type="entry name" value="PHOSPHATIDYLINOSITOL-GLYCAN BIOSYNTHESIS CLASS F PROTEIN-RELATED"/>
    <property type="match status" value="1"/>
</dbReference>
<dbReference type="Proteomes" id="UP000663852">
    <property type="component" value="Unassembled WGS sequence"/>
</dbReference>
<evidence type="ECO:0000313" key="4">
    <source>
        <dbReference type="EMBL" id="CAF1133686.1"/>
    </source>
</evidence>
<dbReference type="EMBL" id="CAJNOR010005086">
    <property type="protein sequence ID" value="CAF1544443.1"/>
    <property type="molecule type" value="Genomic_DNA"/>
</dbReference>
<dbReference type="Proteomes" id="UP000663828">
    <property type="component" value="Unassembled WGS sequence"/>
</dbReference>
<feature type="transmembrane region" description="Helical" evidence="3">
    <location>
        <begin position="39"/>
        <end position="56"/>
    </location>
</feature>
<organism evidence="5 6">
    <name type="scientific">Adineta ricciae</name>
    <name type="common">Rotifer</name>
    <dbReference type="NCBI Taxonomy" id="249248"/>
    <lineage>
        <taxon>Eukaryota</taxon>
        <taxon>Metazoa</taxon>
        <taxon>Spiralia</taxon>
        <taxon>Gnathifera</taxon>
        <taxon>Rotifera</taxon>
        <taxon>Eurotatoria</taxon>
        <taxon>Bdelloidea</taxon>
        <taxon>Adinetida</taxon>
        <taxon>Adinetidae</taxon>
        <taxon>Adineta</taxon>
    </lineage>
</organism>
<keyword evidence="6" id="KW-1185">Reference proteome</keyword>
<evidence type="ECO:0000256" key="2">
    <source>
        <dbReference type="RuleBase" id="RU000363"/>
    </source>
</evidence>
<dbReference type="Pfam" id="PF00106">
    <property type="entry name" value="adh_short"/>
    <property type="match status" value="1"/>
</dbReference>
<dbReference type="AlphaFoldDB" id="A0A815WS78"/>
<proteinExistence type="inferred from homology"/>
<dbReference type="PRINTS" id="PR00080">
    <property type="entry name" value="SDRFAMILY"/>
</dbReference>
<name>A0A815WS78_ADIRI</name>
<dbReference type="OrthoDB" id="191139at2759"/>
<gene>
    <name evidence="4" type="ORF">EDS130_LOCUS21706</name>
    <name evidence="5" type="ORF">XAT740_LOCUS42420</name>
</gene>
<comment type="similarity">
    <text evidence="2">Belongs to the short-chain dehydrogenases/reductases (SDR) family.</text>
</comment>
<dbReference type="Gene3D" id="3.40.50.720">
    <property type="entry name" value="NAD(P)-binding Rossmann-like Domain"/>
    <property type="match status" value="1"/>
</dbReference>
<keyword evidence="3" id="KW-0812">Transmembrane</keyword>
<dbReference type="PANTHER" id="PTHR43157:SF31">
    <property type="entry name" value="PHOSPHATIDYLINOSITOL-GLYCAN BIOSYNTHESIS CLASS F PROTEIN"/>
    <property type="match status" value="1"/>
</dbReference>
<dbReference type="PRINTS" id="PR00081">
    <property type="entry name" value="GDHRDH"/>
</dbReference>
<dbReference type="SUPFAM" id="SSF51735">
    <property type="entry name" value="NAD(P)-binding Rossmann-fold domains"/>
    <property type="match status" value="1"/>
</dbReference>